<gene>
    <name evidence="2" type="ORF">BESB_016050</name>
</gene>
<reference evidence="2 3" key="1">
    <citation type="submission" date="2017-09" db="EMBL/GenBank/DDBJ databases">
        <title>Genome sequencing of Besnoitia besnoiti strain Bb-Ger1.</title>
        <authorList>
            <person name="Schares G."/>
            <person name="Venepally P."/>
            <person name="Lorenzi H.A."/>
        </authorList>
    </citation>
    <scope>NUCLEOTIDE SEQUENCE [LARGE SCALE GENOMIC DNA]</scope>
    <source>
        <strain evidence="2 3">Bb-Ger1</strain>
    </source>
</reference>
<comment type="caution">
    <text evidence="2">The sequence shown here is derived from an EMBL/GenBank/DDBJ whole genome shotgun (WGS) entry which is preliminary data.</text>
</comment>
<keyword evidence="3" id="KW-1185">Reference proteome</keyword>
<evidence type="ECO:0000313" key="2">
    <source>
        <dbReference type="EMBL" id="PFH32287.1"/>
    </source>
</evidence>
<protein>
    <recommendedName>
        <fullName evidence="4">Transmembrane protein</fullName>
    </recommendedName>
</protein>
<name>A0A2A9M9K1_BESBE</name>
<proteinExistence type="predicted"/>
<accession>A0A2A9M9K1</accession>
<dbReference type="KEGG" id="bbes:BESB_016050"/>
<dbReference type="EMBL" id="NWUJ01000011">
    <property type="protein sequence ID" value="PFH32287.1"/>
    <property type="molecule type" value="Genomic_DNA"/>
</dbReference>
<dbReference type="RefSeq" id="XP_029216296.1">
    <property type="nucleotide sequence ID" value="XM_029360320.1"/>
</dbReference>
<feature type="signal peptide" evidence="1">
    <location>
        <begin position="1"/>
        <end position="46"/>
    </location>
</feature>
<dbReference type="AlphaFoldDB" id="A0A2A9M9K1"/>
<evidence type="ECO:0000313" key="3">
    <source>
        <dbReference type="Proteomes" id="UP000224006"/>
    </source>
</evidence>
<dbReference type="VEuPathDB" id="ToxoDB:BESB_016050"/>
<evidence type="ECO:0008006" key="4">
    <source>
        <dbReference type="Google" id="ProtNLM"/>
    </source>
</evidence>
<sequence>MAVQQALCTPDTLGQCRRSAKKFRLPTLALLALFALLCFGSPLVQGGGTDDDEYDGAMERVLDLALELLEERPIDMTVLINAATKCCVRGKFEKRFRAIVLRAVNELGERVDVDDVHEELLDHVRRRHWIYRGNASDPTLATYNELRSRTTDKHYFDED</sequence>
<keyword evidence="1" id="KW-0732">Signal</keyword>
<organism evidence="2 3">
    <name type="scientific">Besnoitia besnoiti</name>
    <name type="common">Apicomplexan protozoan</name>
    <dbReference type="NCBI Taxonomy" id="94643"/>
    <lineage>
        <taxon>Eukaryota</taxon>
        <taxon>Sar</taxon>
        <taxon>Alveolata</taxon>
        <taxon>Apicomplexa</taxon>
        <taxon>Conoidasida</taxon>
        <taxon>Coccidia</taxon>
        <taxon>Eucoccidiorida</taxon>
        <taxon>Eimeriorina</taxon>
        <taxon>Sarcocystidae</taxon>
        <taxon>Besnoitia</taxon>
    </lineage>
</organism>
<feature type="chain" id="PRO_5012518502" description="Transmembrane protein" evidence="1">
    <location>
        <begin position="47"/>
        <end position="159"/>
    </location>
</feature>
<dbReference type="GeneID" id="40306666"/>
<evidence type="ECO:0000256" key="1">
    <source>
        <dbReference type="SAM" id="SignalP"/>
    </source>
</evidence>
<dbReference type="Proteomes" id="UP000224006">
    <property type="component" value="Chromosome X"/>
</dbReference>